<name>A0A0E9PGQ5_ANGAN</name>
<reference evidence="2" key="2">
    <citation type="journal article" date="2015" name="Fish Shellfish Immunol.">
        <title>Early steps in the European eel (Anguilla anguilla)-Vibrio vulnificus interaction in the gills: Role of the RtxA13 toxin.</title>
        <authorList>
            <person name="Callol A."/>
            <person name="Pajuelo D."/>
            <person name="Ebbesson L."/>
            <person name="Teles M."/>
            <person name="MacKenzie S."/>
            <person name="Amaro C."/>
        </authorList>
    </citation>
    <scope>NUCLEOTIDE SEQUENCE</scope>
</reference>
<dbReference type="AlphaFoldDB" id="A0A0E9PGQ5"/>
<protein>
    <submittedName>
        <fullName evidence="2">Uncharacterized protein</fullName>
    </submittedName>
</protein>
<evidence type="ECO:0000256" key="1">
    <source>
        <dbReference type="SAM" id="Phobius"/>
    </source>
</evidence>
<accession>A0A0E9PGQ5</accession>
<evidence type="ECO:0000313" key="2">
    <source>
        <dbReference type="EMBL" id="JAH03240.1"/>
    </source>
</evidence>
<keyword evidence="1" id="KW-0812">Transmembrane</keyword>
<organism evidence="2">
    <name type="scientific">Anguilla anguilla</name>
    <name type="common">European freshwater eel</name>
    <name type="synonym">Muraena anguilla</name>
    <dbReference type="NCBI Taxonomy" id="7936"/>
    <lineage>
        <taxon>Eukaryota</taxon>
        <taxon>Metazoa</taxon>
        <taxon>Chordata</taxon>
        <taxon>Craniata</taxon>
        <taxon>Vertebrata</taxon>
        <taxon>Euteleostomi</taxon>
        <taxon>Actinopterygii</taxon>
        <taxon>Neopterygii</taxon>
        <taxon>Teleostei</taxon>
        <taxon>Anguilliformes</taxon>
        <taxon>Anguillidae</taxon>
        <taxon>Anguilla</taxon>
    </lineage>
</organism>
<feature type="transmembrane region" description="Helical" evidence="1">
    <location>
        <begin position="7"/>
        <end position="28"/>
    </location>
</feature>
<proteinExistence type="predicted"/>
<sequence length="48" mass="5740">MIGKKRHVMLLHLCNVLFCATFLKMLWIKTFTSYKLNLPFTFYELVSV</sequence>
<dbReference type="EMBL" id="GBXM01105337">
    <property type="protein sequence ID" value="JAH03240.1"/>
    <property type="molecule type" value="Transcribed_RNA"/>
</dbReference>
<reference evidence="2" key="1">
    <citation type="submission" date="2014-11" db="EMBL/GenBank/DDBJ databases">
        <authorList>
            <person name="Amaro Gonzalez C."/>
        </authorList>
    </citation>
    <scope>NUCLEOTIDE SEQUENCE</scope>
</reference>
<keyword evidence="1" id="KW-0472">Membrane</keyword>
<keyword evidence="1" id="KW-1133">Transmembrane helix</keyword>